<organism evidence="3 4">
    <name type="scientific">Cudoniella acicularis</name>
    <dbReference type="NCBI Taxonomy" id="354080"/>
    <lineage>
        <taxon>Eukaryota</taxon>
        <taxon>Fungi</taxon>
        <taxon>Dikarya</taxon>
        <taxon>Ascomycota</taxon>
        <taxon>Pezizomycotina</taxon>
        <taxon>Leotiomycetes</taxon>
        <taxon>Helotiales</taxon>
        <taxon>Tricladiaceae</taxon>
        <taxon>Cudoniella</taxon>
    </lineage>
</organism>
<evidence type="ECO:0000313" key="4">
    <source>
        <dbReference type="Proteomes" id="UP000566819"/>
    </source>
</evidence>
<keyword evidence="4" id="KW-1185">Reference proteome</keyword>
<gene>
    <name evidence="3" type="ORF">G7Y89_g3101</name>
</gene>
<accession>A0A8H4RS28</accession>
<dbReference type="PANTHER" id="PTHR39601:SF1">
    <property type="entry name" value="CHORIOGENIN HMINOR"/>
    <property type="match status" value="1"/>
</dbReference>
<dbReference type="InterPro" id="IPR058317">
    <property type="entry name" value="DUF8004"/>
</dbReference>
<comment type="caution">
    <text evidence="3">The sequence shown here is derived from an EMBL/GenBank/DDBJ whole genome shotgun (WGS) entry which is preliminary data.</text>
</comment>
<evidence type="ECO:0000313" key="3">
    <source>
        <dbReference type="EMBL" id="KAF4635000.1"/>
    </source>
</evidence>
<dbReference type="OrthoDB" id="4114825at2759"/>
<dbReference type="AlphaFoldDB" id="A0A8H4RS28"/>
<dbReference type="PANTHER" id="PTHR39601">
    <property type="entry name" value="CHORIOGENIN HMINOR"/>
    <property type="match status" value="1"/>
</dbReference>
<feature type="domain" description="DUF8004" evidence="2">
    <location>
        <begin position="222"/>
        <end position="311"/>
    </location>
</feature>
<reference evidence="3 4" key="1">
    <citation type="submission" date="2020-03" db="EMBL/GenBank/DDBJ databases">
        <title>Draft Genome Sequence of Cudoniella acicularis.</title>
        <authorList>
            <person name="Buettner E."/>
            <person name="Kellner H."/>
        </authorList>
    </citation>
    <scope>NUCLEOTIDE SEQUENCE [LARGE SCALE GENOMIC DNA]</scope>
    <source>
        <strain evidence="3 4">DSM 108380</strain>
    </source>
</reference>
<feature type="region of interest" description="Disordered" evidence="1">
    <location>
        <begin position="1"/>
        <end position="30"/>
    </location>
</feature>
<feature type="compositionally biased region" description="Polar residues" evidence="1">
    <location>
        <begin position="693"/>
        <end position="717"/>
    </location>
</feature>
<name>A0A8H4RS28_9HELO</name>
<feature type="compositionally biased region" description="Polar residues" evidence="1">
    <location>
        <begin position="1"/>
        <end position="28"/>
    </location>
</feature>
<dbReference type="Proteomes" id="UP000566819">
    <property type="component" value="Unassembled WGS sequence"/>
</dbReference>
<protein>
    <recommendedName>
        <fullName evidence="2">DUF8004 domain-containing protein</fullName>
    </recommendedName>
</protein>
<dbReference type="EMBL" id="JAAMPI010000147">
    <property type="protein sequence ID" value="KAF4635000.1"/>
    <property type="molecule type" value="Genomic_DNA"/>
</dbReference>
<sequence>MVSATSRPPSRAKSSSMAPDNMGRSSSIRDFGKPREFSLYKGVSNRPFGWKRASRVPEMGATARDFGMKKFDGVARQSTDWDRLRKDPDLWSSAGNCLVHLYERGQSRRGPAFKVPVETLLATNCQPLLQRFLGEAEYQLLVFGNNIDVDLECSRASDFELYIPAPPDAERGQAFLYHAATRNFFAWIFGKSLVGSHLGGALVGLLNSMNEFRSPGEDNVVAIMDFMDEEGYSDMRNSPDHALGVLFFAEHFHFRDLWIDAFAHCVGTSEKLIASPGFEFISITSRALITRSRLEMDMRLDVCGRKMESFLLDDLSDAHLGLPSGARAYLDKFRSFLHSYYIAKLGYYPPTSGEAGNAAFPKSIFRQMCTEFQKLYDFLVDSSFTSSDAIRFSQQGSICVLQSVQSFDQRHKLSPLQHPLPLLPEDENVPPKAGINKRFSWGRGDKMKPDPRLVTFAALSKATNREDPSLTACTLVRAYRGFEKDCIFNPSKTEKREKLSQADARKVRWILIYSILQTLLDATKVPNQVRDTHNVHYNLCVQTAGCPPRKERPLESLLCTQTHQTWQDYAMSQKKPQTYNTPLSRVETKPDIDYHAIAHRPQHNQSRSESHVSLISRRSTARKVKSTFGNVPELHHPRPHRISFHEILVHGYGNGTNGVNITAESSPTGGDGSDVERKLSESSRTSFIEEISSRWSNSSDEGRETQSPNTTISYDSQRCSKDSLDASKKSIREHLDRPMSTYGLARVPSSVYSASIYDEQLALAPAPLSVEKGLEEEMMIGQALTTDYEDNVERKVNRELNTYLEA</sequence>
<feature type="region of interest" description="Disordered" evidence="1">
    <location>
        <begin position="662"/>
        <end position="726"/>
    </location>
</feature>
<proteinExistence type="predicted"/>
<evidence type="ECO:0000256" key="1">
    <source>
        <dbReference type="SAM" id="MobiDB-lite"/>
    </source>
</evidence>
<dbReference type="Pfam" id="PF26013">
    <property type="entry name" value="DUF8004"/>
    <property type="match status" value="1"/>
</dbReference>
<evidence type="ECO:0000259" key="2">
    <source>
        <dbReference type="Pfam" id="PF26013"/>
    </source>
</evidence>